<keyword evidence="3" id="KW-1185">Reference proteome</keyword>
<dbReference type="PANTHER" id="PTHR40265:SF1">
    <property type="entry name" value="GLYOXALASE-LIKE DOMAIN-CONTAINING PROTEIN"/>
    <property type="match status" value="1"/>
</dbReference>
<feature type="domain" description="Glyoxalase-like" evidence="1">
    <location>
        <begin position="5"/>
        <end position="181"/>
    </location>
</feature>
<dbReference type="Proteomes" id="UP000198925">
    <property type="component" value="Unassembled WGS sequence"/>
</dbReference>
<dbReference type="Gene3D" id="3.10.180.10">
    <property type="entry name" value="2,3-Dihydroxybiphenyl 1,2-Dioxygenase, domain 1"/>
    <property type="match status" value="1"/>
</dbReference>
<dbReference type="Pfam" id="PF13468">
    <property type="entry name" value="Glyoxalase_3"/>
    <property type="match status" value="1"/>
</dbReference>
<organism evidence="2 3">
    <name type="scientific">Belnapia rosea</name>
    <dbReference type="NCBI Taxonomy" id="938405"/>
    <lineage>
        <taxon>Bacteria</taxon>
        <taxon>Pseudomonadati</taxon>
        <taxon>Pseudomonadota</taxon>
        <taxon>Alphaproteobacteria</taxon>
        <taxon>Acetobacterales</taxon>
        <taxon>Roseomonadaceae</taxon>
        <taxon>Belnapia</taxon>
    </lineage>
</organism>
<dbReference type="AlphaFoldDB" id="A0A1G6X137"/>
<protein>
    <submittedName>
        <fullName evidence="2">Glyoxalase-like domain-containing protein</fullName>
    </submittedName>
</protein>
<dbReference type="EMBL" id="FMZX01000011">
    <property type="protein sequence ID" value="SDD71811.1"/>
    <property type="molecule type" value="Genomic_DNA"/>
</dbReference>
<sequence>MDCLIDHIVIDVRDRMTEGAEAYRRLGFQLTPMGKHSLGSANHLAILGRDYLELLGTDVPGGTLRPDIAPFPVGLNGLVFRGYEAEALAAGQQARGVPVQPATAFHRPADLPDGTQQDAKFKTVRLDRSAAFDGRLYWCEHLTPEHVWRPEWQAHPNGALGVARILLSVRDPERQAALFRRMFGAEAVTVTSDCRAMLRAGDAVVEAAPHATVAAELGAAAADPAGRGDRMVLLGLRVRSLEETGSALRINGVPATGGQGLLRIPASEAMNATIDFMA</sequence>
<dbReference type="SUPFAM" id="SSF54593">
    <property type="entry name" value="Glyoxalase/Bleomycin resistance protein/Dihydroxybiphenyl dioxygenase"/>
    <property type="match status" value="1"/>
</dbReference>
<evidence type="ECO:0000313" key="2">
    <source>
        <dbReference type="EMBL" id="SDD71811.1"/>
    </source>
</evidence>
<accession>A0A1G6X137</accession>
<gene>
    <name evidence="2" type="ORF">SAMN04487779_1011130</name>
</gene>
<dbReference type="InterPro" id="IPR029068">
    <property type="entry name" value="Glyas_Bleomycin-R_OHBP_Dase"/>
</dbReference>
<evidence type="ECO:0000313" key="3">
    <source>
        <dbReference type="Proteomes" id="UP000198925"/>
    </source>
</evidence>
<evidence type="ECO:0000259" key="1">
    <source>
        <dbReference type="Pfam" id="PF13468"/>
    </source>
</evidence>
<name>A0A1G6X137_9PROT</name>
<dbReference type="InterPro" id="IPR025870">
    <property type="entry name" value="Glyoxalase-like_dom"/>
</dbReference>
<proteinExistence type="predicted"/>
<dbReference type="PANTHER" id="PTHR40265">
    <property type="entry name" value="BLL2707 PROTEIN"/>
    <property type="match status" value="1"/>
</dbReference>
<dbReference type="RefSeq" id="WP_090664139.1">
    <property type="nucleotide sequence ID" value="NZ_FMZX01000011.1"/>
</dbReference>
<dbReference type="STRING" id="938405.SAMN02927895_03106"/>
<reference evidence="2 3" key="1">
    <citation type="submission" date="2016-10" db="EMBL/GenBank/DDBJ databases">
        <authorList>
            <person name="de Groot N.N."/>
        </authorList>
    </citation>
    <scope>NUCLEOTIDE SEQUENCE [LARGE SCALE GENOMIC DNA]</scope>
    <source>
        <strain evidence="2 3">CPCC 100156</strain>
    </source>
</reference>